<feature type="transmembrane region" description="Helical" evidence="5">
    <location>
        <begin position="153"/>
        <end position="176"/>
    </location>
</feature>
<dbReference type="EMBL" id="JAPEUR010000358">
    <property type="protein sequence ID" value="KAJ4310825.1"/>
    <property type="molecule type" value="Genomic_DNA"/>
</dbReference>
<feature type="transmembrane region" description="Helical" evidence="5">
    <location>
        <begin position="75"/>
        <end position="99"/>
    </location>
</feature>
<dbReference type="PANTHER" id="PTHR31465:SF35">
    <property type="entry name" value="RTA1 DOMAIN PROTEIN-RELATED"/>
    <property type="match status" value="1"/>
</dbReference>
<organism evidence="6 7">
    <name type="scientific">Fusarium piperis</name>
    <dbReference type="NCBI Taxonomy" id="1435070"/>
    <lineage>
        <taxon>Eukaryota</taxon>
        <taxon>Fungi</taxon>
        <taxon>Dikarya</taxon>
        <taxon>Ascomycota</taxon>
        <taxon>Pezizomycotina</taxon>
        <taxon>Sordariomycetes</taxon>
        <taxon>Hypocreomycetidae</taxon>
        <taxon>Hypocreales</taxon>
        <taxon>Nectriaceae</taxon>
        <taxon>Fusarium</taxon>
        <taxon>Fusarium solani species complex</taxon>
    </lineage>
</organism>
<feature type="transmembrane region" description="Helical" evidence="5">
    <location>
        <begin position="234"/>
        <end position="253"/>
    </location>
</feature>
<feature type="transmembrane region" description="Helical" evidence="5">
    <location>
        <begin position="12"/>
        <end position="31"/>
    </location>
</feature>
<evidence type="ECO:0000313" key="7">
    <source>
        <dbReference type="Proteomes" id="UP001140502"/>
    </source>
</evidence>
<evidence type="ECO:0000313" key="6">
    <source>
        <dbReference type="EMBL" id="KAJ4310825.1"/>
    </source>
</evidence>
<evidence type="ECO:0000256" key="5">
    <source>
        <dbReference type="SAM" id="Phobius"/>
    </source>
</evidence>
<keyword evidence="7" id="KW-1185">Reference proteome</keyword>
<sequence>MANDRYQYDPSMAAAIIFIIAFALSGFYHAYQVARLGSWYFIPFVIGCIVEAIGYGGRATNASEISGQWSKGPYIIQALLLLLGPPFYAASIYMVLGRLIRLLEADKYSMFRLKWITKVFLFGDVISILSQAMGGGMLAVAKDSASRDRGQTVIIVGLFVQLIFFSVFMIVAIVFHRRIHNEPTGASLKIYSPWKKLLVALYVSSALIMIRSIFRVVEYIMGKDGALMSNEAYIYVFDATLILIVTVIFNVFHPSAIINKDSMQRIHNMDSENQLSSLN</sequence>
<evidence type="ECO:0000256" key="3">
    <source>
        <dbReference type="ARBA" id="ARBA00022989"/>
    </source>
</evidence>
<evidence type="ECO:0000256" key="2">
    <source>
        <dbReference type="ARBA" id="ARBA00022692"/>
    </source>
</evidence>
<feature type="transmembrane region" description="Helical" evidence="5">
    <location>
        <begin position="197"/>
        <end position="214"/>
    </location>
</feature>
<proteinExistence type="predicted"/>
<dbReference type="PANTHER" id="PTHR31465">
    <property type="entry name" value="PROTEIN RTA1-RELATED"/>
    <property type="match status" value="1"/>
</dbReference>
<dbReference type="OrthoDB" id="3358017at2759"/>
<name>A0A9W8TBL3_9HYPO</name>
<evidence type="ECO:0000256" key="1">
    <source>
        <dbReference type="ARBA" id="ARBA00004141"/>
    </source>
</evidence>
<feature type="transmembrane region" description="Helical" evidence="5">
    <location>
        <begin position="38"/>
        <end position="55"/>
    </location>
</feature>
<keyword evidence="4 5" id="KW-0472">Membrane</keyword>
<dbReference type="Proteomes" id="UP001140502">
    <property type="component" value="Unassembled WGS sequence"/>
</dbReference>
<feature type="transmembrane region" description="Helical" evidence="5">
    <location>
        <begin position="119"/>
        <end position="141"/>
    </location>
</feature>
<protein>
    <submittedName>
        <fullName evidence="6">Uncharacterized protein</fullName>
    </submittedName>
</protein>
<accession>A0A9W8TBL3</accession>
<dbReference type="Pfam" id="PF04479">
    <property type="entry name" value="RTA1"/>
    <property type="match status" value="1"/>
</dbReference>
<dbReference type="AlphaFoldDB" id="A0A9W8TBL3"/>
<comment type="subcellular location">
    <subcellularLocation>
        <location evidence="1">Membrane</location>
        <topology evidence="1">Multi-pass membrane protein</topology>
    </subcellularLocation>
</comment>
<gene>
    <name evidence="6" type="ORF">N0V84_010761</name>
</gene>
<evidence type="ECO:0000256" key="4">
    <source>
        <dbReference type="ARBA" id="ARBA00023136"/>
    </source>
</evidence>
<dbReference type="GO" id="GO:0016020">
    <property type="term" value="C:membrane"/>
    <property type="evidence" value="ECO:0007669"/>
    <property type="project" value="UniProtKB-SubCell"/>
</dbReference>
<reference evidence="6" key="1">
    <citation type="submission" date="2022-10" db="EMBL/GenBank/DDBJ databases">
        <title>Tapping the CABI collections for fungal endophytes: first genome assemblies for Collariella, Neodidymelliopsis, Ascochyta clinopodiicola, Didymella pomorum, Didymosphaeria variabile, Neocosmospora piperis and Neocucurbitaria cava.</title>
        <authorList>
            <person name="Hill R."/>
        </authorList>
    </citation>
    <scope>NUCLEOTIDE SEQUENCE</scope>
    <source>
        <strain evidence="6">IMI 366586</strain>
    </source>
</reference>
<comment type="caution">
    <text evidence="6">The sequence shown here is derived from an EMBL/GenBank/DDBJ whole genome shotgun (WGS) entry which is preliminary data.</text>
</comment>
<dbReference type="InterPro" id="IPR007568">
    <property type="entry name" value="RTA1"/>
</dbReference>
<keyword evidence="2 5" id="KW-0812">Transmembrane</keyword>
<keyword evidence="3 5" id="KW-1133">Transmembrane helix</keyword>